<feature type="transmembrane region" description="Helical" evidence="2">
    <location>
        <begin position="20"/>
        <end position="40"/>
    </location>
</feature>
<keyword evidence="2" id="KW-1133">Transmembrane helix</keyword>
<evidence type="ECO:0000313" key="3">
    <source>
        <dbReference type="EMBL" id="MCL6678845.1"/>
    </source>
</evidence>
<accession>A0ABT0RFW6</accession>
<gene>
    <name evidence="3" type="ORF">LZ519_05870</name>
</gene>
<comment type="caution">
    <text evidence="3">The sequence shown here is derived from an EMBL/GenBank/DDBJ whole genome shotgun (WGS) entry which is preliminary data.</text>
</comment>
<keyword evidence="2" id="KW-0472">Membrane</keyword>
<name>A0ABT0RFW6_9SPHN</name>
<reference evidence="3" key="1">
    <citation type="submission" date="2022-05" db="EMBL/GenBank/DDBJ databases">
        <authorList>
            <person name="Jo J.-H."/>
            <person name="Im W.-T."/>
        </authorList>
    </citation>
    <scope>NUCLEOTIDE SEQUENCE</scope>
    <source>
        <strain evidence="3">RG327</strain>
    </source>
</reference>
<dbReference type="EMBL" id="JAMGBC010000001">
    <property type="protein sequence ID" value="MCL6678845.1"/>
    <property type="molecule type" value="Genomic_DNA"/>
</dbReference>
<feature type="transmembrane region" description="Helical" evidence="2">
    <location>
        <begin position="118"/>
        <end position="141"/>
    </location>
</feature>
<keyword evidence="2" id="KW-0812">Transmembrane</keyword>
<feature type="transmembrane region" description="Helical" evidence="2">
    <location>
        <begin position="85"/>
        <end position="106"/>
    </location>
</feature>
<dbReference type="RefSeq" id="WP_249867778.1">
    <property type="nucleotide sequence ID" value="NZ_JAMGBC010000001.1"/>
</dbReference>
<feature type="compositionally biased region" description="Basic and acidic residues" evidence="1">
    <location>
        <begin position="164"/>
        <end position="173"/>
    </location>
</feature>
<feature type="transmembrane region" description="Helical" evidence="2">
    <location>
        <begin position="52"/>
        <end position="73"/>
    </location>
</feature>
<evidence type="ECO:0008006" key="5">
    <source>
        <dbReference type="Google" id="ProtNLM"/>
    </source>
</evidence>
<protein>
    <recommendedName>
        <fullName evidence="5">DUF805 domain-containing protein</fullName>
    </recommendedName>
</protein>
<proteinExistence type="predicted"/>
<feature type="region of interest" description="Disordered" evidence="1">
    <location>
        <begin position="156"/>
        <end position="180"/>
    </location>
</feature>
<evidence type="ECO:0000256" key="1">
    <source>
        <dbReference type="SAM" id="MobiDB-lite"/>
    </source>
</evidence>
<evidence type="ECO:0000313" key="4">
    <source>
        <dbReference type="Proteomes" id="UP001165343"/>
    </source>
</evidence>
<sequence length="180" mass="18323">MVSLLSAHGYDPGPTQRPLLVGALCGVAAAIPAVGILWLFGSILVEARILHLGVTATLAAGFATMAMAGAIYGRAFGRAANDKRGGWLFGMAYAFSLWAAGAVFVLPIASGGDAPAGIAAVGVFVSLLVWGFGLGLLVPIVQPHLHEGLETGSKVAAVGPRAAAPDKQRDPRRPGSKQKS</sequence>
<dbReference type="Proteomes" id="UP001165343">
    <property type="component" value="Unassembled WGS sequence"/>
</dbReference>
<organism evidence="3 4">
    <name type="scientific">Sphingomonas anseongensis</name>
    <dbReference type="NCBI Taxonomy" id="2908207"/>
    <lineage>
        <taxon>Bacteria</taxon>
        <taxon>Pseudomonadati</taxon>
        <taxon>Pseudomonadota</taxon>
        <taxon>Alphaproteobacteria</taxon>
        <taxon>Sphingomonadales</taxon>
        <taxon>Sphingomonadaceae</taxon>
        <taxon>Sphingomonas</taxon>
    </lineage>
</organism>
<evidence type="ECO:0000256" key="2">
    <source>
        <dbReference type="SAM" id="Phobius"/>
    </source>
</evidence>
<keyword evidence="4" id="KW-1185">Reference proteome</keyword>